<dbReference type="EMBL" id="JACJTC010000007">
    <property type="protein sequence ID" value="MBD2611676.1"/>
    <property type="molecule type" value="Genomic_DNA"/>
</dbReference>
<keyword evidence="10" id="KW-1185">Reference proteome</keyword>
<evidence type="ECO:0000259" key="7">
    <source>
        <dbReference type="PROSITE" id="PS50109"/>
    </source>
</evidence>
<comment type="caution">
    <text evidence="9">The sequence shown here is derived from an EMBL/GenBank/DDBJ whole genome shotgun (WGS) entry which is preliminary data.</text>
</comment>
<evidence type="ECO:0000256" key="3">
    <source>
        <dbReference type="ARBA" id="ARBA00022553"/>
    </source>
</evidence>
<dbReference type="CDD" id="cd17546">
    <property type="entry name" value="REC_hyHK_CKI1_RcsC-like"/>
    <property type="match status" value="1"/>
</dbReference>
<dbReference type="SUPFAM" id="SSF52172">
    <property type="entry name" value="CheY-like"/>
    <property type="match status" value="1"/>
</dbReference>
<dbReference type="InterPro" id="IPR004358">
    <property type="entry name" value="Sig_transdc_His_kin-like_C"/>
</dbReference>
<dbReference type="PROSITE" id="PS50110">
    <property type="entry name" value="RESPONSE_REGULATORY"/>
    <property type="match status" value="1"/>
</dbReference>
<evidence type="ECO:0000256" key="1">
    <source>
        <dbReference type="ARBA" id="ARBA00000085"/>
    </source>
</evidence>
<feature type="modified residue" description="4-aspartylphosphate" evidence="6">
    <location>
        <position position="288"/>
    </location>
</feature>
<evidence type="ECO:0000256" key="6">
    <source>
        <dbReference type="PROSITE-ProRule" id="PRU00169"/>
    </source>
</evidence>
<dbReference type="PRINTS" id="PR00344">
    <property type="entry name" value="BCTRLSENSOR"/>
</dbReference>
<dbReference type="Pfam" id="PF00072">
    <property type="entry name" value="Response_reg"/>
    <property type="match status" value="1"/>
</dbReference>
<accession>A0ABR8H8V4</accession>
<feature type="domain" description="Response regulatory" evidence="8">
    <location>
        <begin position="237"/>
        <end position="353"/>
    </location>
</feature>
<evidence type="ECO:0000313" key="10">
    <source>
        <dbReference type="Proteomes" id="UP000606396"/>
    </source>
</evidence>
<proteinExistence type="predicted"/>
<dbReference type="InterPro" id="IPR005467">
    <property type="entry name" value="His_kinase_dom"/>
</dbReference>
<dbReference type="SMART" id="SM00387">
    <property type="entry name" value="HATPase_c"/>
    <property type="match status" value="1"/>
</dbReference>
<dbReference type="InterPro" id="IPR036890">
    <property type="entry name" value="HATPase_C_sf"/>
</dbReference>
<comment type="catalytic activity">
    <reaction evidence="1">
        <text>ATP + protein L-histidine = ADP + protein N-phospho-L-histidine.</text>
        <dbReference type="EC" id="2.7.13.3"/>
    </reaction>
</comment>
<dbReference type="InterPro" id="IPR011006">
    <property type="entry name" value="CheY-like_superfamily"/>
</dbReference>
<name>A0ABR8H8V4_NOSPU</name>
<protein>
    <recommendedName>
        <fullName evidence="2">histidine kinase</fullName>
        <ecNumber evidence="2">2.7.13.3</ecNumber>
    </recommendedName>
</protein>
<dbReference type="SMART" id="SM00448">
    <property type="entry name" value="REC"/>
    <property type="match status" value="1"/>
</dbReference>
<dbReference type="SUPFAM" id="SSF55874">
    <property type="entry name" value="ATPase domain of HSP90 chaperone/DNA topoisomerase II/histidine kinase"/>
    <property type="match status" value="1"/>
</dbReference>
<keyword evidence="3 6" id="KW-0597">Phosphoprotein</keyword>
<gene>
    <name evidence="9" type="ORF">H6G94_10385</name>
</gene>
<organism evidence="9 10">
    <name type="scientific">Nostoc punctiforme FACHB-252</name>
    <dbReference type="NCBI Taxonomy" id="1357509"/>
    <lineage>
        <taxon>Bacteria</taxon>
        <taxon>Bacillati</taxon>
        <taxon>Cyanobacteriota</taxon>
        <taxon>Cyanophyceae</taxon>
        <taxon>Nostocales</taxon>
        <taxon>Nostocaceae</taxon>
        <taxon>Nostoc</taxon>
    </lineage>
</organism>
<evidence type="ECO:0000256" key="2">
    <source>
        <dbReference type="ARBA" id="ARBA00012438"/>
    </source>
</evidence>
<dbReference type="PANTHER" id="PTHR43547">
    <property type="entry name" value="TWO-COMPONENT HISTIDINE KINASE"/>
    <property type="match status" value="1"/>
</dbReference>
<evidence type="ECO:0000313" key="9">
    <source>
        <dbReference type="EMBL" id="MBD2611676.1"/>
    </source>
</evidence>
<dbReference type="Pfam" id="PF02518">
    <property type="entry name" value="HATPase_c"/>
    <property type="match status" value="1"/>
</dbReference>
<dbReference type="PANTHER" id="PTHR43547:SF2">
    <property type="entry name" value="HYBRID SIGNAL TRANSDUCTION HISTIDINE KINASE C"/>
    <property type="match status" value="1"/>
</dbReference>
<keyword evidence="4" id="KW-0418">Kinase</keyword>
<dbReference type="InterPro" id="IPR001789">
    <property type="entry name" value="Sig_transdc_resp-reg_receiver"/>
</dbReference>
<dbReference type="Proteomes" id="UP000606396">
    <property type="component" value="Unassembled WGS sequence"/>
</dbReference>
<sequence length="355" mass="39426">MFPSTYLAASQLLQNKFFQEEERCQQLMTLVESNARRGATLVKQVLSFTRGFQGERRIIQVEYLISEIIQITQQTFPKSIEFSTSIAEDIWAVTGDTTQLHQVLMNLIVNARDALPDGGIIAISATNQFLDETYTKMNLDAKVGNYIVITITDNGIGIPPEILDKIFEPFFTTKALNTGTGLGLSTALGIVKSHGGFIKVSSRVGKGSKFRVFLPAVQATEVLNVENLEVHTGQGELILVVDDEPQIREIAQIILENHNYRMLAASTGIEAIALYAQYKHQIKAVLMDIMMPEMDGIIAIRTLQKMNKEVKIIACSGLNSMEILTEAADTKVQAVLSKPYTAKELLKILDQIFRN</sequence>
<keyword evidence="5" id="KW-0902">Two-component regulatory system</keyword>
<dbReference type="Gene3D" id="3.40.50.2300">
    <property type="match status" value="1"/>
</dbReference>
<evidence type="ECO:0000256" key="4">
    <source>
        <dbReference type="ARBA" id="ARBA00022777"/>
    </source>
</evidence>
<dbReference type="PROSITE" id="PS50109">
    <property type="entry name" value="HIS_KIN"/>
    <property type="match status" value="1"/>
</dbReference>
<feature type="domain" description="Histidine kinase" evidence="7">
    <location>
        <begin position="1"/>
        <end position="218"/>
    </location>
</feature>
<evidence type="ECO:0000259" key="8">
    <source>
        <dbReference type="PROSITE" id="PS50110"/>
    </source>
</evidence>
<dbReference type="Gene3D" id="3.30.565.10">
    <property type="entry name" value="Histidine kinase-like ATPase, C-terminal domain"/>
    <property type="match status" value="1"/>
</dbReference>
<reference evidence="9 10" key="1">
    <citation type="journal article" date="2020" name="ISME J.">
        <title>Comparative genomics reveals insights into cyanobacterial evolution and habitat adaptation.</title>
        <authorList>
            <person name="Chen M.Y."/>
            <person name="Teng W.K."/>
            <person name="Zhao L."/>
            <person name="Hu C.X."/>
            <person name="Zhou Y.K."/>
            <person name="Han B.P."/>
            <person name="Song L.R."/>
            <person name="Shu W.S."/>
        </authorList>
    </citation>
    <scope>NUCLEOTIDE SEQUENCE [LARGE SCALE GENOMIC DNA]</scope>
    <source>
        <strain evidence="9 10">FACHB-252</strain>
    </source>
</reference>
<dbReference type="EC" id="2.7.13.3" evidence="2"/>
<dbReference type="InterPro" id="IPR003594">
    <property type="entry name" value="HATPase_dom"/>
</dbReference>
<evidence type="ECO:0000256" key="5">
    <source>
        <dbReference type="ARBA" id="ARBA00023012"/>
    </source>
</evidence>
<keyword evidence="4" id="KW-0808">Transferase</keyword>